<dbReference type="Proteomes" id="UP000195569">
    <property type="component" value="Unassembled WGS sequence"/>
</dbReference>
<dbReference type="AlphaFoldDB" id="A0A1N7SIT0"/>
<name>A0A1N7SIT0_9BURK</name>
<accession>A0A1N7SIT0</accession>
<keyword evidence="2" id="KW-1185">Reference proteome</keyword>
<evidence type="ECO:0000313" key="1">
    <source>
        <dbReference type="EMBL" id="SIT47297.1"/>
    </source>
</evidence>
<organism evidence="1 2">
    <name type="scientific">Paraburkholderia piptadeniae</name>
    <dbReference type="NCBI Taxonomy" id="1701573"/>
    <lineage>
        <taxon>Bacteria</taxon>
        <taxon>Pseudomonadati</taxon>
        <taxon>Pseudomonadota</taxon>
        <taxon>Betaproteobacteria</taxon>
        <taxon>Burkholderiales</taxon>
        <taxon>Burkholderiaceae</taxon>
        <taxon>Paraburkholderia</taxon>
    </lineage>
</organism>
<evidence type="ECO:0000313" key="2">
    <source>
        <dbReference type="Proteomes" id="UP000195569"/>
    </source>
</evidence>
<protein>
    <submittedName>
        <fullName evidence="1">Uncharacterized protein</fullName>
    </submittedName>
</protein>
<dbReference type="EMBL" id="CYGY02000056">
    <property type="protein sequence ID" value="SIT47297.1"/>
    <property type="molecule type" value="Genomic_DNA"/>
</dbReference>
<reference evidence="1" key="1">
    <citation type="submission" date="2016-12" db="EMBL/GenBank/DDBJ databases">
        <authorList>
            <person name="Moulin L."/>
        </authorList>
    </citation>
    <scope>NUCLEOTIDE SEQUENCE [LARGE SCALE GENOMIC DNA]</scope>
    <source>
        <strain evidence="1">STM 7183</strain>
    </source>
</reference>
<comment type="caution">
    <text evidence="1">The sequence shown here is derived from an EMBL/GenBank/DDBJ whole genome shotgun (WGS) entry which is preliminary data.</text>
</comment>
<gene>
    <name evidence="1" type="ORF">BN2476_560092</name>
</gene>
<proteinExistence type="predicted"/>
<sequence>MLAAPSSCAWLTGWNVEGTGADVVVAAFFTSSAPCEAGDASAATSNGTKTAKYRGDVGMSVSSASYCLRIARTGIRRSSTPETAWTGTIAQPLSNNKSLKIKSIDCFVGTVGCAKSGRSVTPFLAPWGRLY</sequence>